<dbReference type="PROSITE" id="PS51257">
    <property type="entry name" value="PROKAR_LIPOPROTEIN"/>
    <property type="match status" value="1"/>
</dbReference>
<dbReference type="PANTHER" id="PTHR47755">
    <property type="entry name" value="CELL DIVISION PROTEIN FTSX"/>
    <property type="match status" value="1"/>
</dbReference>
<keyword evidence="8 10" id="KW-0472">Membrane</keyword>
<evidence type="ECO:0000256" key="6">
    <source>
        <dbReference type="ARBA" id="ARBA00022692"/>
    </source>
</evidence>
<feature type="transmembrane region" description="Helical" evidence="11">
    <location>
        <begin position="269"/>
        <end position="290"/>
    </location>
</feature>
<evidence type="ECO:0000256" key="3">
    <source>
        <dbReference type="ARBA" id="ARBA00021907"/>
    </source>
</evidence>
<dbReference type="NCBIfam" id="NF038347">
    <property type="entry name" value="FtsX_Gpos"/>
    <property type="match status" value="1"/>
</dbReference>
<evidence type="ECO:0000313" key="14">
    <source>
        <dbReference type="EMBL" id="HIQ90768.1"/>
    </source>
</evidence>
<feature type="transmembrane region" description="Helical" evidence="11">
    <location>
        <begin position="21"/>
        <end position="45"/>
    </location>
</feature>
<gene>
    <name evidence="14" type="ORF">IAB27_04000</name>
</gene>
<dbReference type="AlphaFoldDB" id="A0A9D1CY89"/>
<comment type="caution">
    <text evidence="14">The sequence shown here is derived from an EMBL/GenBank/DDBJ whole genome shotgun (WGS) entry which is preliminary data.</text>
</comment>
<evidence type="ECO:0000256" key="1">
    <source>
        <dbReference type="ARBA" id="ARBA00004651"/>
    </source>
</evidence>
<dbReference type="PANTHER" id="PTHR47755:SF1">
    <property type="entry name" value="CELL DIVISION PROTEIN FTSX"/>
    <property type="match status" value="1"/>
</dbReference>
<dbReference type="Pfam" id="PF02687">
    <property type="entry name" value="FtsX"/>
    <property type="match status" value="1"/>
</dbReference>
<dbReference type="InterPro" id="IPR058204">
    <property type="entry name" value="FtsX_firmicutes-type"/>
</dbReference>
<proteinExistence type="inferred from homology"/>
<evidence type="ECO:0000256" key="4">
    <source>
        <dbReference type="ARBA" id="ARBA00022475"/>
    </source>
</evidence>
<dbReference type="Proteomes" id="UP000886786">
    <property type="component" value="Unassembled WGS sequence"/>
</dbReference>
<reference evidence="14" key="2">
    <citation type="journal article" date="2021" name="PeerJ">
        <title>Extensive microbial diversity within the chicken gut microbiome revealed by metagenomics and culture.</title>
        <authorList>
            <person name="Gilroy R."/>
            <person name="Ravi A."/>
            <person name="Getino M."/>
            <person name="Pursley I."/>
            <person name="Horton D.L."/>
            <person name="Alikhan N.F."/>
            <person name="Baker D."/>
            <person name="Gharbi K."/>
            <person name="Hall N."/>
            <person name="Watson M."/>
            <person name="Adriaenssens E.M."/>
            <person name="Foster-Nyarko E."/>
            <person name="Jarju S."/>
            <person name="Secka A."/>
            <person name="Antonio M."/>
            <person name="Oren A."/>
            <person name="Chaudhuri R.R."/>
            <person name="La Ragione R."/>
            <person name="Hildebrand F."/>
            <person name="Pallen M.J."/>
        </authorList>
    </citation>
    <scope>NUCLEOTIDE SEQUENCE</scope>
    <source>
        <strain evidence="14">CHK147-3167</strain>
    </source>
</reference>
<organism evidence="14 15">
    <name type="scientific">Candidatus Coprosoma intestinipullorum</name>
    <dbReference type="NCBI Taxonomy" id="2840752"/>
    <lineage>
        <taxon>Bacteria</taxon>
        <taxon>Bacillati</taxon>
        <taxon>Bacillota</taxon>
        <taxon>Bacillota incertae sedis</taxon>
        <taxon>Candidatus Coprosoma</taxon>
    </lineage>
</organism>
<dbReference type="Pfam" id="PF18075">
    <property type="entry name" value="FtsX_ECD"/>
    <property type="match status" value="1"/>
</dbReference>
<comment type="similarity">
    <text evidence="2 10">Belongs to the ABC-4 integral membrane protein family. FtsX subfamily.</text>
</comment>
<keyword evidence="9 10" id="KW-0131">Cell cycle</keyword>
<comment type="function">
    <text evidence="10">Part of the ABC transporter FtsEX involved in asymmetric cellular division facilitating the initiation of sporulation.</text>
</comment>
<feature type="transmembrane region" description="Helical" evidence="11">
    <location>
        <begin position="170"/>
        <end position="191"/>
    </location>
</feature>
<dbReference type="InterPro" id="IPR040690">
    <property type="entry name" value="FtsX_ECD"/>
</dbReference>
<dbReference type="PIRSF" id="PIRSF003097">
    <property type="entry name" value="FtsX"/>
    <property type="match status" value="1"/>
</dbReference>
<feature type="domain" description="ABC3 transporter permease C-terminal" evidence="12">
    <location>
        <begin position="178"/>
        <end position="295"/>
    </location>
</feature>
<keyword evidence="6 11" id="KW-0812">Transmembrane</keyword>
<feature type="transmembrane region" description="Helical" evidence="11">
    <location>
        <begin position="227"/>
        <end position="249"/>
    </location>
</feature>
<protein>
    <recommendedName>
        <fullName evidence="3 10">Cell division protein FtsX</fullName>
    </recommendedName>
</protein>
<dbReference type="InterPro" id="IPR004513">
    <property type="entry name" value="FtsX"/>
</dbReference>
<evidence type="ECO:0000259" key="13">
    <source>
        <dbReference type="Pfam" id="PF18075"/>
    </source>
</evidence>
<dbReference type="Gene3D" id="3.30.70.3040">
    <property type="match status" value="1"/>
</dbReference>
<evidence type="ECO:0000256" key="5">
    <source>
        <dbReference type="ARBA" id="ARBA00022618"/>
    </source>
</evidence>
<evidence type="ECO:0000256" key="2">
    <source>
        <dbReference type="ARBA" id="ARBA00007379"/>
    </source>
</evidence>
<evidence type="ECO:0000256" key="9">
    <source>
        <dbReference type="ARBA" id="ARBA00023306"/>
    </source>
</evidence>
<dbReference type="GO" id="GO:0051301">
    <property type="term" value="P:cell division"/>
    <property type="evidence" value="ECO:0007669"/>
    <property type="project" value="UniProtKB-KW"/>
</dbReference>
<dbReference type="InterPro" id="IPR003838">
    <property type="entry name" value="ABC3_permease_C"/>
</dbReference>
<keyword evidence="7 11" id="KW-1133">Transmembrane helix</keyword>
<dbReference type="EMBL" id="DVFV01000070">
    <property type="protein sequence ID" value="HIQ90768.1"/>
    <property type="molecule type" value="Genomic_DNA"/>
</dbReference>
<name>A0A9D1CY89_9FIRM</name>
<evidence type="ECO:0000313" key="15">
    <source>
        <dbReference type="Proteomes" id="UP000886786"/>
    </source>
</evidence>
<accession>A0A9D1CY89</accession>
<sequence length="299" mass="33727">MKTLRIIGRNIRDAFKGVFRNFSLSFASISCITITLIVVTISIILSDNVDNFTNLVERDVTIVAFIDNEADDSKIEEIREEISSLNNIEEYEFRSKEEITNEMRDSSDVFDSIMGNWTDDENPIQNTFQVKVTDINKIDNVAKKIEKIDGITLVKYGEGIVEQLISTFEFIHKICIGAVIALILVTAFLISNTIKITISSRQREIGIMRLIGASNLNIRIPFIIEGLLLGLLGSIIPVALTIYGYNSLYHHFNGQLFSPFIKLIEPVPFVYYTSLILVGIGILVGMFGSWRAVRKHLKI</sequence>
<feature type="domain" description="FtsX extracellular" evidence="13">
    <location>
        <begin position="60"/>
        <end position="154"/>
    </location>
</feature>
<comment type="subcellular location">
    <subcellularLocation>
        <location evidence="1">Cell membrane</location>
        <topology evidence="1">Multi-pass membrane protein</topology>
    </subcellularLocation>
</comment>
<evidence type="ECO:0000256" key="7">
    <source>
        <dbReference type="ARBA" id="ARBA00022989"/>
    </source>
</evidence>
<reference evidence="14" key="1">
    <citation type="submission" date="2020-10" db="EMBL/GenBank/DDBJ databases">
        <authorList>
            <person name="Gilroy R."/>
        </authorList>
    </citation>
    <scope>NUCLEOTIDE SEQUENCE</scope>
    <source>
        <strain evidence="14">CHK147-3167</strain>
    </source>
</reference>
<evidence type="ECO:0000259" key="12">
    <source>
        <dbReference type="Pfam" id="PF02687"/>
    </source>
</evidence>
<dbReference type="GO" id="GO:0005886">
    <property type="term" value="C:plasma membrane"/>
    <property type="evidence" value="ECO:0007669"/>
    <property type="project" value="UniProtKB-SubCell"/>
</dbReference>
<evidence type="ECO:0000256" key="11">
    <source>
        <dbReference type="SAM" id="Phobius"/>
    </source>
</evidence>
<evidence type="ECO:0000256" key="10">
    <source>
        <dbReference type="PIRNR" id="PIRNR003097"/>
    </source>
</evidence>
<keyword evidence="5 10" id="KW-0132">Cell division</keyword>
<evidence type="ECO:0000256" key="8">
    <source>
        <dbReference type="ARBA" id="ARBA00023136"/>
    </source>
</evidence>
<keyword evidence="4 10" id="KW-1003">Cell membrane</keyword>